<dbReference type="AlphaFoldDB" id="A0A6I3U9A9"/>
<sequence length="49" mass="5441">VLEGAQNGIERLTVPELGDWVDAYDVYGGQGLLVDQNKYQTKLAQMGMR</sequence>
<evidence type="ECO:0000313" key="1">
    <source>
        <dbReference type="EMBL" id="MTV88268.1"/>
    </source>
</evidence>
<comment type="caution">
    <text evidence="1">The sequence shown here is derived from an EMBL/GenBank/DDBJ whole genome shotgun (WGS) entry which is preliminary data.</text>
</comment>
<feature type="non-terminal residue" evidence="1">
    <location>
        <position position="1"/>
    </location>
</feature>
<dbReference type="Proteomes" id="UP000469505">
    <property type="component" value="Unassembled WGS sequence"/>
</dbReference>
<organism evidence="1 2">
    <name type="scientific">Streptococcus pneumoniae</name>
    <dbReference type="NCBI Taxonomy" id="1313"/>
    <lineage>
        <taxon>Bacteria</taxon>
        <taxon>Bacillati</taxon>
        <taxon>Bacillota</taxon>
        <taxon>Bacilli</taxon>
        <taxon>Lactobacillales</taxon>
        <taxon>Streptococcaceae</taxon>
        <taxon>Streptococcus</taxon>
    </lineage>
</organism>
<evidence type="ECO:0000313" key="2">
    <source>
        <dbReference type="Proteomes" id="UP000469505"/>
    </source>
</evidence>
<gene>
    <name evidence="1" type="ORF">GM543_12415</name>
</gene>
<name>A0A6I3U9A9_STREE</name>
<protein>
    <submittedName>
        <fullName evidence="1">LytR family transcriptional regulator</fullName>
    </submittedName>
</protein>
<dbReference type="EMBL" id="WNHX01000476">
    <property type="protein sequence ID" value="MTV88268.1"/>
    <property type="molecule type" value="Genomic_DNA"/>
</dbReference>
<accession>A0A6I3U9A9</accession>
<reference evidence="1 2" key="1">
    <citation type="submission" date="2019-11" db="EMBL/GenBank/DDBJ databases">
        <title>Growth characteristics of pneumococcus vary with the chemical composition of the capsule and with environmental conditions.</title>
        <authorList>
            <person name="Tothpal A."/>
            <person name="Desobry K."/>
            <person name="Joshi S."/>
            <person name="Wyllie A.L."/>
            <person name="Weinberger D.M."/>
        </authorList>
    </citation>
    <scope>NUCLEOTIDE SEQUENCE [LARGE SCALE GENOMIC DNA]</scope>
    <source>
        <strain evidence="2">pnumococcus35B</strain>
    </source>
</reference>
<proteinExistence type="predicted"/>